<evidence type="ECO:0000313" key="2">
    <source>
        <dbReference type="Proteomes" id="UP000483035"/>
    </source>
</evidence>
<dbReference type="Proteomes" id="UP000483035">
    <property type="component" value="Unassembled WGS sequence"/>
</dbReference>
<dbReference type="RefSeq" id="WP_163987488.1">
    <property type="nucleotide sequence ID" value="NZ_WUEY01000006.1"/>
</dbReference>
<accession>A0A6L9U9N9</accession>
<comment type="caution">
    <text evidence="1">The sequence shown here is derived from an EMBL/GenBank/DDBJ whole genome shotgun (WGS) entry which is preliminary data.</text>
</comment>
<dbReference type="EMBL" id="WUEY01000006">
    <property type="protein sequence ID" value="NEI71006.1"/>
    <property type="molecule type" value="Genomic_DNA"/>
</dbReference>
<sequence>MAKHTPGPWNDGIYHATPSGGRLIAYIRAPNCAVPLAAVPIEVDGYGREEGEANCRIMTAAPEMLQVLIDLLKPGNVNAGVIEVGRDLLARLDHDVRSKDRANG</sequence>
<gene>
    <name evidence="1" type="ORF">GR212_15615</name>
</gene>
<reference evidence="1 2" key="1">
    <citation type="submission" date="2019-12" db="EMBL/GenBank/DDBJ databases">
        <title>Rhizobium genotypes associated with high levels of biological nitrogen fixation by grain legumes in a temperate-maritime cropping system.</title>
        <authorList>
            <person name="Maluk M."/>
            <person name="Francesc Ferrando Molina F."/>
            <person name="Lopez Del Egido L."/>
            <person name="Lafos M."/>
            <person name="Langarica-Fuentes A."/>
            <person name="Gebre Yohannes G."/>
            <person name="Young M.W."/>
            <person name="Martin P."/>
            <person name="Gantlett R."/>
            <person name="Kenicer G."/>
            <person name="Hawes C."/>
            <person name="Begg G.S."/>
            <person name="Quilliam R.S."/>
            <person name="Squire G.R."/>
            <person name="Poole P.S."/>
            <person name="Young P.W."/>
            <person name="Iannetta P.M."/>
            <person name="James E.K."/>
        </authorList>
    </citation>
    <scope>NUCLEOTIDE SEQUENCE [LARGE SCALE GENOMIC DNA]</scope>
    <source>
        <strain evidence="1 2">JHI1118</strain>
    </source>
</reference>
<proteinExistence type="predicted"/>
<protein>
    <submittedName>
        <fullName evidence="1">Uncharacterized protein</fullName>
    </submittedName>
</protein>
<organism evidence="1 2">
    <name type="scientific">Rhizobium lusitanum</name>
    <dbReference type="NCBI Taxonomy" id="293958"/>
    <lineage>
        <taxon>Bacteria</taxon>
        <taxon>Pseudomonadati</taxon>
        <taxon>Pseudomonadota</taxon>
        <taxon>Alphaproteobacteria</taxon>
        <taxon>Hyphomicrobiales</taxon>
        <taxon>Rhizobiaceae</taxon>
        <taxon>Rhizobium/Agrobacterium group</taxon>
        <taxon>Rhizobium</taxon>
    </lineage>
</organism>
<dbReference type="AlphaFoldDB" id="A0A6L9U9N9"/>
<name>A0A6L9U9N9_9HYPH</name>
<evidence type="ECO:0000313" key="1">
    <source>
        <dbReference type="EMBL" id="NEI71006.1"/>
    </source>
</evidence>